<evidence type="ECO:0000313" key="14">
    <source>
        <dbReference type="Proteomes" id="UP001239445"/>
    </source>
</evidence>
<keyword evidence="5" id="KW-0472">Membrane</keyword>
<dbReference type="GO" id="GO:0098552">
    <property type="term" value="C:side of membrane"/>
    <property type="evidence" value="ECO:0007669"/>
    <property type="project" value="UniProtKB-KW"/>
</dbReference>
<keyword evidence="9" id="KW-0479">Metal-binding</keyword>
<evidence type="ECO:0000256" key="11">
    <source>
        <dbReference type="SAM" id="SignalP"/>
    </source>
</evidence>
<feature type="domain" description="CFEM" evidence="12">
    <location>
        <begin position="36"/>
        <end position="155"/>
    </location>
</feature>
<name>A0AAJ0BC45_9PEZI</name>
<feature type="disulfide bond" evidence="9">
    <location>
        <begin position="78"/>
        <end position="85"/>
    </location>
</feature>
<comment type="subcellular location">
    <subcellularLocation>
        <location evidence="1">Membrane</location>
        <topology evidence="1">Lipid-anchor</topology>
        <topology evidence="1">GPI-anchor</topology>
    </subcellularLocation>
    <subcellularLocation>
        <location evidence="2">Secreted</location>
    </subcellularLocation>
</comment>
<evidence type="ECO:0000256" key="9">
    <source>
        <dbReference type="PROSITE-ProRule" id="PRU01356"/>
    </source>
</evidence>
<keyword evidence="8" id="KW-0449">Lipoprotein</keyword>
<sequence>MQHLLTYLLPLSLLATTTTLAQTTTPTTTTPTTSQLTIATAPNSSPTTSDSSSLPNLISQLPPCALPCFSSASNANACAPTDLSCLCAPSKSTSLTIAIGTCLSTSGLSGACASDKLGGLATLAGKICDAVNGGDASELASGSAAVSSALASASATGSGNAETTGGGKQNGGQGRGKVNRGVLVLIAAYVFVAF</sequence>
<evidence type="ECO:0000259" key="12">
    <source>
        <dbReference type="PROSITE" id="PS52012"/>
    </source>
</evidence>
<evidence type="ECO:0000256" key="6">
    <source>
        <dbReference type="ARBA" id="ARBA00022729"/>
    </source>
</evidence>
<evidence type="ECO:0000256" key="1">
    <source>
        <dbReference type="ARBA" id="ARBA00004589"/>
    </source>
</evidence>
<evidence type="ECO:0000313" key="13">
    <source>
        <dbReference type="EMBL" id="KAK1753156.1"/>
    </source>
</evidence>
<dbReference type="PROSITE" id="PS52012">
    <property type="entry name" value="CFEM"/>
    <property type="match status" value="1"/>
</dbReference>
<evidence type="ECO:0000256" key="4">
    <source>
        <dbReference type="ARBA" id="ARBA00022525"/>
    </source>
</evidence>
<keyword evidence="14" id="KW-1185">Reference proteome</keyword>
<reference evidence="13" key="1">
    <citation type="submission" date="2023-06" db="EMBL/GenBank/DDBJ databases">
        <title>Genome-scale phylogeny and comparative genomics of the fungal order Sordariales.</title>
        <authorList>
            <consortium name="Lawrence Berkeley National Laboratory"/>
            <person name="Hensen N."/>
            <person name="Bonometti L."/>
            <person name="Westerberg I."/>
            <person name="Brannstrom I.O."/>
            <person name="Guillou S."/>
            <person name="Cros-Aarteil S."/>
            <person name="Calhoun S."/>
            <person name="Haridas S."/>
            <person name="Kuo A."/>
            <person name="Mondo S."/>
            <person name="Pangilinan J."/>
            <person name="Riley R."/>
            <person name="Labutti K."/>
            <person name="Andreopoulos B."/>
            <person name="Lipzen A."/>
            <person name="Chen C."/>
            <person name="Yanf M."/>
            <person name="Daum C."/>
            <person name="Ng V."/>
            <person name="Clum A."/>
            <person name="Steindorff A."/>
            <person name="Ohm R."/>
            <person name="Martin F."/>
            <person name="Silar P."/>
            <person name="Natvig D."/>
            <person name="Lalanne C."/>
            <person name="Gautier V."/>
            <person name="Ament-Velasquez S.L."/>
            <person name="Kruys A."/>
            <person name="Hutchinson M.I."/>
            <person name="Powell A.J."/>
            <person name="Barry K."/>
            <person name="Miller A.N."/>
            <person name="Grigoriev I.V."/>
            <person name="Debuchy R."/>
            <person name="Gladieux P."/>
            <person name="Thoren M.H."/>
            <person name="Johannesson H."/>
        </authorList>
    </citation>
    <scope>NUCLEOTIDE SEQUENCE</scope>
    <source>
        <strain evidence="13">PSN4</strain>
    </source>
</reference>
<evidence type="ECO:0000256" key="8">
    <source>
        <dbReference type="ARBA" id="ARBA00023288"/>
    </source>
</evidence>
<accession>A0AAJ0BC45</accession>
<keyword evidence="6 11" id="KW-0732">Signal</keyword>
<feature type="binding site" description="axial binding residue" evidence="9">
    <location>
        <position position="82"/>
    </location>
    <ligand>
        <name>heme</name>
        <dbReference type="ChEBI" id="CHEBI:30413"/>
    </ligand>
    <ligandPart>
        <name>Fe</name>
        <dbReference type="ChEBI" id="CHEBI:18248"/>
    </ligandPart>
</feature>
<keyword evidence="5" id="KW-0325">Glycoprotein</keyword>
<evidence type="ECO:0000256" key="5">
    <source>
        <dbReference type="ARBA" id="ARBA00022622"/>
    </source>
</evidence>
<feature type="signal peptide" evidence="11">
    <location>
        <begin position="1"/>
        <end position="21"/>
    </location>
</feature>
<dbReference type="GO" id="GO:0046872">
    <property type="term" value="F:metal ion binding"/>
    <property type="evidence" value="ECO:0007669"/>
    <property type="project" value="UniProtKB-UniRule"/>
</dbReference>
<feature type="chain" id="PRO_5042554463" description="CFEM domain-containing protein" evidence="11">
    <location>
        <begin position="22"/>
        <end position="194"/>
    </location>
</feature>
<feature type="region of interest" description="Disordered" evidence="10">
    <location>
        <begin position="23"/>
        <end position="54"/>
    </location>
</feature>
<keyword evidence="9" id="KW-0349">Heme</keyword>
<dbReference type="Proteomes" id="UP001239445">
    <property type="component" value="Unassembled WGS sequence"/>
</dbReference>
<gene>
    <name evidence="13" type="ORF">QBC47DRAFT_53334</name>
</gene>
<keyword evidence="5" id="KW-0336">GPI-anchor</keyword>
<comment type="caution">
    <text evidence="13">The sequence shown here is derived from an EMBL/GenBank/DDBJ whole genome shotgun (WGS) entry which is preliminary data.</text>
</comment>
<evidence type="ECO:0000256" key="3">
    <source>
        <dbReference type="ARBA" id="ARBA00010031"/>
    </source>
</evidence>
<keyword evidence="7 9" id="KW-1015">Disulfide bond</keyword>
<comment type="similarity">
    <text evidence="3">Belongs to the RBT5 family.</text>
</comment>
<proteinExistence type="inferred from homology"/>
<comment type="caution">
    <text evidence="9">Lacks conserved residue(s) required for the propagation of feature annotation.</text>
</comment>
<protein>
    <recommendedName>
        <fullName evidence="12">CFEM domain-containing protein</fullName>
    </recommendedName>
</protein>
<keyword evidence="9" id="KW-0408">Iron</keyword>
<keyword evidence="4" id="KW-0964">Secreted</keyword>
<evidence type="ECO:0000256" key="7">
    <source>
        <dbReference type="ARBA" id="ARBA00023157"/>
    </source>
</evidence>
<dbReference type="InterPro" id="IPR008427">
    <property type="entry name" value="Extracellular_membr_CFEM_dom"/>
</dbReference>
<dbReference type="AlphaFoldDB" id="A0AAJ0BC45"/>
<organism evidence="13 14">
    <name type="scientific">Echria macrotheca</name>
    <dbReference type="NCBI Taxonomy" id="438768"/>
    <lineage>
        <taxon>Eukaryota</taxon>
        <taxon>Fungi</taxon>
        <taxon>Dikarya</taxon>
        <taxon>Ascomycota</taxon>
        <taxon>Pezizomycotina</taxon>
        <taxon>Sordariomycetes</taxon>
        <taxon>Sordariomycetidae</taxon>
        <taxon>Sordariales</taxon>
        <taxon>Schizotheciaceae</taxon>
        <taxon>Echria</taxon>
    </lineage>
</organism>
<dbReference type="Pfam" id="PF05730">
    <property type="entry name" value="CFEM"/>
    <property type="match status" value="1"/>
</dbReference>
<evidence type="ECO:0000256" key="2">
    <source>
        <dbReference type="ARBA" id="ARBA00004613"/>
    </source>
</evidence>
<evidence type="ECO:0000256" key="10">
    <source>
        <dbReference type="SAM" id="MobiDB-lite"/>
    </source>
</evidence>
<dbReference type="EMBL" id="MU839838">
    <property type="protein sequence ID" value="KAK1753156.1"/>
    <property type="molecule type" value="Genomic_DNA"/>
</dbReference>
<dbReference type="GO" id="GO:0005576">
    <property type="term" value="C:extracellular region"/>
    <property type="evidence" value="ECO:0007669"/>
    <property type="project" value="UniProtKB-SubCell"/>
</dbReference>